<evidence type="ECO:0000256" key="6">
    <source>
        <dbReference type="ARBA" id="ARBA00045806"/>
    </source>
</evidence>
<keyword evidence="3" id="KW-0748">Sporozoite</keyword>
<evidence type="ECO:0000256" key="7">
    <source>
        <dbReference type="SAM" id="MobiDB-lite"/>
    </source>
</evidence>
<proteinExistence type="inferred from homology"/>
<reference evidence="9" key="1">
    <citation type="submission" date="2021-01" db="EMBL/GenBank/DDBJ databases">
        <authorList>
            <person name="Corre E."/>
            <person name="Pelletier E."/>
            <person name="Niang G."/>
            <person name="Scheremetjew M."/>
            <person name="Finn R."/>
            <person name="Kale V."/>
            <person name="Holt S."/>
            <person name="Cochrane G."/>
            <person name="Meng A."/>
            <person name="Brown T."/>
            <person name="Cohen L."/>
        </authorList>
    </citation>
    <scope>NUCLEOTIDE SEQUENCE</scope>
    <source>
        <strain evidence="9">GSO104</strain>
    </source>
</reference>
<keyword evidence="8" id="KW-0732">Signal</keyword>
<feature type="signal peptide" evidence="8">
    <location>
        <begin position="1"/>
        <end position="22"/>
    </location>
</feature>
<sequence length="309" mass="32827">MKISTQMAIFFILPFASFVASAALLDKSNKKLGSSGVSNSLRGRKLDDWSCFDCGFQNPCDPLYTEGLFYYPRCNDLTQFVQCGNATECFIGTCASGLHWNDEKRACDYPQPTATPSAEPSLEPSSMPSLMPSTAPSSQPSFEPSAMPSSMPSSEPSVAPSSQPSFEPSAMPSAMPSTMPSSMPSVAPSSQPSSEPSATPSSMPSAAPSSQPSSEPSMMPSHSPSTYPSASPSSLPTYKPSVTPCFGCSEGGNPCDPLETANTYFYPHCDVQKFVQCDAFGGCFDMNCNKEPGDNLQWDESMNACVNIP</sequence>
<dbReference type="PANTHER" id="PTHR44826">
    <property type="entry name" value="SPORE COAT PROTEIN SP85"/>
    <property type="match status" value="1"/>
</dbReference>
<dbReference type="InterPro" id="IPR051860">
    <property type="entry name" value="Plasmodium_CSP_Invasion"/>
</dbReference>
<dbReference type="AlphaFoldDB" id="A0A7S4RMT2"/>
<comment type="function">
    <text evidence="6">Essential sporozoite protein. In the mosquito vector, required for sporozoite development in the oocyst, migration through the vector hemolymph and entry into the vector salivary glands. In the vertebrate host, required for sporozoite migration through the host dermis and infection of host hepatocytes. Binds to highly sulfated heparan sulfate proteoglycans (HSPGs) on the surface of host hepatocytes.</text>
</comment>
<name>A0A7S4RMT2_9STRA</name>
<comment type="function">
    <text evidence="5">In the vertebrate host, binds to highly sulfated heparan sulfate proteoglycans (HSPGs) on the surface of host hepatocytes and is required for sporozoite invasion of the host hepatocytes.</text>
</comment>
<feature type="region of interest" description="Disordered" evidence="7">
    <location>
        <begin position="111"/>
        <end position="235"/>
    </location>
</feature>
<evidence type="ECO:0000256" key="3">
    <source>
        <dbReference type="ARBA" id="ARBA00022522"/>
    </source>
</evidence>
<organism evidence="9">
    <name type="scientific">Ditylum brightwellii</name>
    <dbReference type="NCBI Taxonomy" id="49249"/>
    <lineage>
        <taxon>Eukaryota</taxon>
        <taxon>Sar</taxon>
        <taxon>Stramenopiles</taxon>
        <taxon>Ochrophyta</taxon>
        <taxon>Bacillariophyta</taxon>
        <taxon>Mediophyceae</taxon>
        <taxon>Lithodesmiophycidae</taxon>
        <taxon>Lithodesmiales</taxon>
        <taxon>Lithodesmiaceae</taxon>
        <taxon>Ditylum</taxon>
    </lineage>
</organism>
<accession>A0A7S4RMT2</accession>
<feature type="compositionally biased region" description="Low complexity" evidence="7">
    <location>
        <begin position="115"/>
        <end position="235"/>
    </location>
</feature>
<evidence type="ECO:0000256" key="5">
    <source>
        <dbReference type="ARBA" id="ARBA00033726"/>
    </source>
</evidence>
<dbReference type="EMBL" id="HBNS01026041">
    <property type="protein sequence ID" value="CAE4617945.1"/>
    <property type="molecule type" value="Transcribed_RNA"/>
</dbReference>
<protein>
    <recommendedName>
        <fullName evidence="2">Circumsporozoite protein</fullName>
    </recommendedName>
</protein>
<evidence type="ECO:0000313" key="9">
    <source>
        <dbReference type="EMBL" id="CAE4617945.1"/>
    </source>
</evidence>
<evidence type="ECO:0000256" key="2">
    <source>
        <dbReference type="ARBA" id="ARBA00021911"/>
    </source>
</evidence>
<dbReference type="InterPro" id="IPR036508">
    <property type="entry name" value="Chitin-bd_dom_sf"/>
</dbReference>
<evidence type="ECO:0000256" key="8">
    <source>
        <dbReference type="SAM" id="SignalP"/>
    </source>
</evidence>
<dbReference type="Gene3D" id="2.170.140.10">
    <property type="entry name" value="Chitin binding domain"/>
    <property type="match status" value="1"/>
</dbReference>
<dbReference type="PANTHER" id="PTHR44826:SF3">
    <property type="entry name" value="SPORE COAT PROTEIN SP85"/>
    <property type="match status" value="1"/>
</dbReference>
<feature type="chain" id="PRO_5030943828" description="Circumsporozoite protein" evidence="8">
    <location>
        <begin position="23"/>
        <end position="309"/>
    </location>
</feature>
<dbReference type="GO" id="GO:0008061">
    <property type="term" value="F:chitin binding"/>
    <property type="evidence" value="ECO:0007669"/>
    <property type="project" value="InterPro"/>
</dbReference>
<gene>
    <name evidence="9" type="ORF">DBRI00130_LOCUS20532</name>
</gene>
<evidence type="ECO:0000256" key="4">
    <source>
        <dbReference type="ARBA" id="ARBA00022737"/>
    </source>
</evidence>
<dbReference type="SUPFAM" id="SSF57625">
    <property type="entry name" value="Invertebrate chitin-binding proteins"/>
    <property type="match status" value="1"/>
</dbReference>
<evidence type="ECO:0000256" key="1">
    <source>
        <dbReference type="ARBA" id="ARBA00006241"/>
    </source>
</evidence>
<keyword evidence="4" id="KW-0677">Repeat</keyword>
<comment type="similarity">
    <text evidence="1">Belongs to the plasmodium circumsporozoite protein family.</text>
</comment>